<dbReference type="GO" id="GO:0022900">
    <property type="term" value="P:electron transport chain"/>
    <property type="evidence" value="ECO:0007669"/>
    <property type="project" value="InterPro"/>
</dbReference>
<comment type="caution">
    <text evidence="2">The sequence shown here is derived from an EMBL/GenBank/DDBJ whole genome shotgun (WGS) entry which is preliminary data.</text>
</comment>
<dbReference type="GO" id="GO:0005506">
    <property type="term" value="F:iron ion binding"/>
    <property type="evidence" value="ECO:0007669"/>
    <property type="project" value="InterPro"/>
</dbReference>
<keyword evidence="3" id="KW-1185">Reference proteome</keyword>
<evidence type="ECO:0000313" key="2">
    <source>
        <dbReference type="EMBL" id="RUL86309.1"/>
    </source>
</evidence>
<keyword evidence="1" id="KW-0732">Signal</keyword>
<accession>A0A432MH45</accession>
<feature type="signal peptide" evidence="1">
    <location>
        <begin position="1"/>
        <end position="21"/>
    </location>
</feature>
<evidence type="ECO:0000256" key="1">
    <source>
        <dbReference type="SAM" id="SignalP"/>
    </source>
</evidence>
<dbReference type="EMBL" id="RYZH01000032">
    <property type="protein sequence ID" value="RUL86309.1"/>
    <property type="molecule type" value="Genomic_DNA"/>
</dbReference>
<dbReference type="AlphaFoldDB" id="A0A432MH45"/>
<reference evidence="2 3" key="1">
    <citation type="submission" date="2018-12" db="EMBL/GenBank/DDBJ databases">
        <authorList>
            <person name="Toschakov S.V."/>
        </authorList>
    </citation>
    <scope>NUCLEOTIDE SEQUENCE [LARGE SCALE GENOMIC DNA]</scope>
    <source>
        <strain evidence="2 3">GM2012</strain>
    </source>
</reference>
<dbReference type="Gene3D" id="1.20.120.10">
    <property type="entry name" value="Cytochrome c/b562"/>
    <property type="match status" value="1"/>
</dbReference>
<feature type="chain" id="PRO_5019113444" description="Cytochrome c" evidence="1">
    <location>
        <begin position="22"/>
        <end position="137"/>
    </location>
</feature>
<dbReference type="Proteomes" id="UP000280296">
    <property type="component" value="Unassembled WGS sequence"/>
</dbReference>
<proteinExistence type="predicted"/>
<dbReference type="SUPFAM" id="SSF47175">
    <property type="entry name" value="Cytochromes"/>
    <property type="match status" value="1"/>
</dbReference>
<evidence type="ECO:0008006" key="4">
    <source>
        <dbReference type="Google" id="ProtNLM"/>
    </source>
</evidence>
<name>A0A432MH45_9BACT</name>
<gene>
    <name evidence="2" type="ORF">TsocGM_16405</name>
</gene>
<dbReference type="RefSeq" id="WP_126726544.1">
    <property type="nucleotide sequence ID" value="NZ_RYZH01000032.1"/>
</dbReference>
<dbReference type="OrthoDB" id="283232at2"/>
<evidence type="ECO:0000313" key="3">
    <source>
        <dbReference type="Proteomes" id="UP000280296"/>
    </source>
</evidence>
<dbReference type="GO" id="GO:0009055">
    <property type="term" value="F:electron transfer activity"/>
    <property type="evidence" value="ECO:0007669"/>
    <property type="project" value="InterPro"/>
</dbReference>
<dbReference type="GO" id="GO:0020037">
    <property type="term" value="F:heme binding"/>
    <property type="evidence" value="ECO:0007669"/>
    <property type="project" value="InterPro"/>
</dbReference>
<sequence>MRRSIPAATLATLALAMPLAARPRSGDDPPPIKQIMETLNKGPDSLTAAIGRNLDKSDPDWVALGEQCREYEANVEQLGRNVPPRGEPASWSRLTTAYLGNARALSAAVKAQDRQAALAAHGKIEQACARCHVNHKP</sequence>
<dbReference type="InterPro" id="IPR010980">
    <property type="entry name" value="Cyt_c/b562"/>
</dbReference>
<reference evidence="2 3" key="2">
    <citation type="submission" date="2019-01" db="EMBL/GenBank/DDBJ databases">
        <title>Tautonia sociabilis, a novel thermotolerant planctomycete of Isosphaeraceae family, isolated from a 4000 m deep subterranean habitat.</title>
        <authorList>
            <person name="Kovaleva O.L."/>
            <person name="Elcheninov A.G."/>
            <person name="Van Heerden E."/>
            <person name="Toshchakov S.V."/>
            <person name="Novikov A."/>
            <person name="Bonch-Osmolovskaya E.A."/>
            <person name="Kublanov I.V."/>
        </authorList>
    </citation>
    <scope>NUCLEOTIDE SEQUENCE [LARGE SCALE GENOMIC DNA]</scope>
    <source>
        <strain evidence="2 3">GM2012</strain>
    </source>
</reference>
<protein>
    <recommendedName>
        <fullName evidence="4">Cytochrome c</fullName>
    </recommendedName>
</protein>
<organism evidence="2 3">
    <name type="scientific">Tautonia sociabilis</name>
    <dbReference type="NCBI Taxonomy" id="2080755"/>
    <lineage>
        <taxon>Bacteria</taxon>
        <taxon>Pseudomonadati</taxon>
        <taxon>Planctomycetota</taxon>
        <taxon>Planctomycetia</taxon>
        <taxon>Isosphaerales</taxon>
        <taxon>Isosphaeraceae</taxon>
        <taxon>Tautonia</taxon>
    </lineage>
</organism>